<feature type="non-terminal residue" evidence="4">
    <location>
        <position position="1"/>
    </location>
</feature>
<organism evidence="4 5">
    <name type="scientific">Rothia kristinae</name>
    <dbReference type="NCBI Taxonomy" id="37923"/>
    <lineage>
        <taxon>Bacteria</taxon>
        <taxon>Bacillati</taxon>
        <taxon>Actinomycetota</taxon>
        <taxon>Actinomycetes</taxon>
        <taxon>Micrococcales</taxon>
        <taxon>Micrococcaceae</taxon>
        <taxon>Rothia</taxon>
    </lineage>
</organism>
<evidence type="ECO:0000256" key="1">
    <source>
        <dbReference type="SAM" id="MobiDB-lite"/>
    </source>
</evidence>
<feature type="domain" description="Putative Flp pilus-assembly TadG-like N-terminal" evidence="3">
    <location>
        <begin position="17"/>
        <end position="61"/>
    </location>
</feature>
<dbReference type="EMBL" id="LWGZ01000485">
    <property type="protein sequence ID" value="OAX60912.1"/>
    <property type="molecule type" value="Genomic_DNA"/>
</dbReference>
<comment type="caution">
    <text evidence="4">The sequence shown here is derived from an EMBL/GenBank/DDBJ whole genome shotgun (WGS) entry which is preliminary data.</text>
</comment>
<accession>A0A657IV97</accession>
<dbReference type="InterPro" id="IPR028087">
    <property type="entry name" value="Tad_N"/>
</dbReference>
<feature type="region of interest" description="Disordered" evidence="1">
    <location>
        <begin position="120"/>
        <end position="186"/>
    </location>
</feature>
<feature type="transmembrane region" description="Helical" evidence="2">
    <location>
        <begin position="20"/>
        <end position="45"/>
    </location>
</feature>
<gene>
    <name evidence="4" type="ORF">A5N15_05560</name>
</gene>
<proteinExistence type="predicted"/>
<name>A0A657IV97_9MICC</name>
<keyword evidence="2" id="KW-0812">Transmembrane</keyword>
<keyword evidence="2" id="KW-0472">Membrane</keyword>
<dbReference type="AlphaFoldDB" id="A0A657IV97"/>
<protein>
    <recommendedName>
        <fullName evidence="3">Putative Flp pilus-assembly TadG-like N-terminal domain-containing protein</fullName>
    </recommendedName>
</protein>
<evidence type="ECO:0000256" key="2">
    <source>
        <dbReference type="SAM" id="Phobius"/>
    </source>
</evidence>
<keyword evidence="2" id="KW-1133">Transmembrane helix</keyword>
<evidence type="ECO:0000313" key="5">
    <source>
        <dbReference type="Proteomes" id="UP000092021"/>
    </source>
</evidence>
<feature type="compositionally biased region" description="Low complexity" evidence="1">
    <location>
        <begin position="122"/>
        <end position="131"/>
    </location>
</feature>
<evidence type="ECO:0000313" key="4">
    <source>
        <dbReference type="EMBL" id="OAX60912.1"/>
    </source>
</evidence>
<dbReference type="Pfam" id="PF13400">
    <property type="entry name" value="Tad"/>
    <property type="match status" value="1"/>
</dbReference>
<feature type="compositionally biased region" description="Basic and acidic residues" evidence="1">
    <location>
        <begin position="136"/>
        <end position="145"/>
    </location>
</feature>
<evidence type="ECO:0000259" key="3">
    <source>
        <dbReference type="Pfam" id="PF13400"/>
    </source>
</evidence>
<reference evidence="4 5" key="1">
    <citation type="submission" date="2016-04" db="EMBL/GenBank/DDBJ databases">
        <title>Identification of putative biosynthetic pathways for the production of bioactive secondary metabolites by the marine actinomycete Kocuria kristinae RUTW2-3.</title>
        <authorList>
            <person name="Waterworth S.C."/>
            <person name="Walmsley T.A."/>
            <person name="Matongo T."/>
            <person name="Davies-Coleman M.T."/>
            <person name="Dorrington R.A."/>
        </authorList>
    </citation>
    <scope>NUCLEOTIDE SEQUENCE [LARGE SCALE GENOMIC DNA]</scope>
    <source>
        <strain evidence="4 5">RUTW4-5</strain>
    </source>
</reference>
<dbReference type="Proteomes" id="UP000092021">
    <property type="component" value="Unassembled WGS sequence"/>
</dbReference>
<sequence>HGESAAGRHRGEQAERGAVGVLALGLCVILLLLSVTVMAVSSVYIEQRKLQLLADQCADAATTRVAGFDADGAQSGVMLDPGQVTTATQEVIGGVGHGVDAVAIAPGTGAVDASTARVELTGASPPAAGRVGRARRGADPGREQRPSGAHPLSRRSGARGQLSGSGELVPARRRQIPVRSDGDGRW</sequence>